<dbReference type="EMBL" id="ML732779">
    <property type="protein sequence ID" value="KAB8275973.1"/>
    <property type="molecule type" value="Genomic_DNA"/>
</dbReference>
<sequence>MRYRTRGLQTKDSRQLSISKAFPIPGLSTFSKYTVDENPEPLRRLVLRVVRVPLLDSQLTLADQMVATDPPGRRNPVGRKKNQEQEMLSRAAFQSDINASGGDHQGRSDLLGQLQVQDSGLNLYTQVLTRHLSHYAEGQTHLCIVPTDAMFRWEAWRLMFDSEDPWN</sequence>
<protein>
    <submittedName>
        <fullName evidence="1">Uncharacterized protein</fullName>
    </submittedName>
</protein>
<keyword evidence="2" id="KW-1185">Reference proteome</keyword>
<evidence type="ECO:0000313" key="2">
    <source>
        <dbReference type="Proteomes" id="UP000326289"/>
    </source>
</evidence>
<dbReference type="Proteomes" id="UP000326289">
    <property type="component" value="Unassembled WGS sequence"/>
</dbReference>
<gene>
    <name evidence="1" type="ORF">BDV30DRAFT_207062</name>
</gene>
<accession>A0A5N6JDV0</accession>
<organism evidence="1 2">
    <name type="scientific">Aspergillus minisclerotigenes</name>
    <dbReference type="NCBI Taxonomy" id="656917"/>
    <lineage>
        <taxon>Eukaryota</taxon>
        <taxon>Fungi</taxon>
        <taxon>Dikarya</taxon>
        <taxon>Ascomycota</taxon>
        <taxon>Pezizomycotina</taxon>
        <taxon>Eurotiomycetes</taxon>
        <taxon>Eurotiomycetidae</taxon>
        <taxon>Eurotiales</taxon>
        <taxon>Aspergillaceae</taxon>
        <taxon>Aspergillus</taxon>
        <taxon>Aspergillus subgen. Circumdati</taxon>
    </lineage>
</organism>
<dbReference type="AlphaFoldDB" id="A0A5N6JDV0"/>
<name>A0A5N6JDV0_9EURO</name>
<proteinExistence type="predicted"/>
<reference evidence="1 2" key="1">
    <citation type="submission" date="2019-04" db="EMBL/GenBank/DDBJ databases">
        <title>Fungal friends and foes A comparative genomics study of 23 Aspergillus species from section Flavi.</title>
        <authorList>
            <consortium name="DOE Joint Genome Institute"/>
            <person name="Kjaerbolling I."/>
            <person name="Vesth T.C."/>
            <person name="Frisvad J.C."/>
            <person name="Nybo J.L."/>
            <person name="Theobald S."/>
            <person name="Kildgaard S."/>
            <person name="Petersen T.I."/>
            <person name="Kuo A."/>
            <person name="Sato A."/>
            <person name="Lyhne E.K."/>
            <person name="Kogle M.E."/>
            <person name="Wiebenga A."/>
            <person name="Kun R.S."/>
            <person name="Lubbers R.J."/>
            <person name="Makela M.R."/>
            <person name="Barry K."/>
            <person name="Chovatia M."/>
            <person name="Clum A."/>
            <person name="Daum C."/>
            <person name="Haridas S."/>
            <person name="He G."/>
            <person name="LaButti K."/>
            <person name="Lipzen A."/>
            <person name="Mondo S."/>
            <person name="Pangilinan J."/>
            <person name="Riley R."/>
            <person name="Salamov A."/>
            <person name="Simmons B.A."/>
            <person name="Magnuson J.K."/>
            <person name="Henrissat B."/>
            <person name="Mortensen U.H."/>
            <person name="Larsen T.O."/>
            <person name="De vries R.P."/>
            <person name="Grigoriev I.V."/>
            <person name="Machida M."/>
            <person name="Baker S.E."/>
            <person name="Andersen M.R."/>
        </authorList>
    </citation>
    <scope>NUCLEOTIDE SEQUENCE [LARGE SCALE GENOMIC DNA]</scope>
    <source>
        <strain evidence="1 2">CBS 117635</strain>
    </source>
</reference>
<evidence type="ECO:0000313" key="1">
    <source>
        <dbReference type="EMBL" id="KAB8275973.1"/>
    </source>
</evidence>